<accession>A0A9P8Q6G5</accession>
<sequence length="487" mass="51733">MNTTAATQEDMIAQSILKKAELAKITKQLKTRLARTSFTNPSSSSSSPVSSKVVLSAGASGNTHSVSVSSSPLKFQPQLKRTPSSFNVKINKLLLNQKNNIKKTKDAAAAAAAAAAGSPVKSLMAVANTEVTVTRASTPTPTSTPLRSNLFSSSTKSLRGSENDFGFDEMDSPIKSRKIQRQFPPSSPVYHSSMHQGLQEEEEGEGEEEEEDNSTFIIPRTPPQQKMSLATESLSTISTNKTQINPISSSPYHPASSAATGNRLHHVSLPPMSPARASNIRTNTVATATNNNHNHNNHSALLSTPKRGTNGTEEEDASLLLLLASSPSPSVMRTPSTPSRFKPANVSSNLVHVDTSTSITAKSATSIPVGQLRNNNSNITTVSTSTATTTLPSFPQLNSVINTPQSQPPMFQPPSLNVTLLPPPQTPFKSFNMDDYVNFYTPSPRTGATGTGTGNNGVKMSGGLSVLGQRVQFNSAGFDVNGKQINF</sequence>
<proteinExistence type="predicted"/>
<gene>
    <name evidence="2" type="ORF">WICPIJ_005060</name>
</gene>
<reference evidence="2" key="1">
    <citation type="journal article" date="2021" name="Open Biol.">
        <title>Shared evolutionary footprints suggest mitochondrial oxidative damage underlies multiple complex I losses in fungi.</title>
        <authorList>
            <person name="Schikora-Tamarit M.A."/>
            <person name="Marcet-Houben M."/>
            <person name="Nosek J."/>
            <person name="Gabaldon T."/>
        </authorList>
    </citation>
    <scope>NUCLEOTIDE SEQUENCE</scope>
    <source>
        <strain evidence="2">CBS2887</strain>
    </source>
</reference>
<keyword evidence="3" id="KW-1185">Reference proteome</keyword>
<dbReference type="Proteomes" id="UP000774326">
    <property type="component" value="Unassembled WGS sequence"/>
</dbReference>
<evidence type="ECO:0000313" key="3">
    <source>
        <dbReference type="Proteomes" id="UP000774326"/>
    </source>
</evidence>
<name>A0A9P8Q6G5_WICPI</name>
<evidence type="ECO:0000256" key="1">
    <source>
        <dbReference type="SAM" id="MobiDB-lite"/>
    </source>
</evidence>
<feature type="compositionally biased region" description="Low complexity" evidence="1">
    <location>
        <begin position="246"/>
        <end position="259"/>
    </location>
</feature>
<dbReference type="OrthoDB" id="2163387at2759"/>
<feature type="region of interest" description="Disordered" evidence="1">
    <location>
        <begin position="242"/>
        <end position="266"/>
    </location>
</feature>
<feature type="region of interest" description="Disordered" evidence="1">
    <location>
        <begin position="289"/>
        <end position="312"/>
    </location>
</feature>
<dbReference type="EMBL" id="JAEUBG010002836">
    <property type="protein sequence ID" value="KAH3683985.1"/>
    <property type="molecule type" value="Genomic_DNA"/>
</dbReference>
<protein>
    <submittedName>
        <fullName evidence="2">Uncharacterized protein</fullName>
    </submittedName>
</protein>
<feature type="compositionally biased region" description="Acidic residues" evidence="1">
    <location>
        <begin position="199"/>
        <end position="213"/>
    </location>
</feature>
<comment type="caution">
    <text evidence="2">The sequence shown here is derived from an EMBL/GenBank/DDBJ whole genome shotgun (WGS) entry which is preliminary data.</text>
</comment>
<feature type="region of interest" description="Disordered" evidence="1">
    <location>
        <begin position="134"/>
        <end position="225"/>
    </location>
</feature>
<organism evidence="2 3">
    <name type="scientific">Wickerhamomyces pijperi</name>
    <name type="common">Yeast</name>
    <name type="synonym">Pichia pijperi</name>
    <dbReference type="NCBI Taxonomy" id="599730"/>
    <lineage>
        <taxon>Eukaryota</taxon>
        <taxon>Fungi</taxon>
        <taxon>Dikarya</taxon>
        <taxon>Ascomycota</taxon>
        <taxon>Saccharomycotina</taxon>
        <taxon>Saccharomycetes</taxon>
        <taxon>Phaffomycetales</taxon>
        <taxon>Wickerhamomycetaceae</taxon>
        <taxon>Wickerhamomyces</taxon>
    </lineage>
</organism>
<evidence type="ECO:0000313" key="2">
    <source>
        <dbReference type="EMBL" id="KAH3683985.1"/>
    </source>
</evidence>
<reference evidence="2" key="2">
    <citation type="submission" date="2021-01" db="EMBL/GenBank/DDBJ databases">
        <authorList>
            <person name="Schikora-Tamarit M.A."/>
        </authorList>
    </citation>
    <scope>NUCLEOTIDE SEQUENCE</scope>
    <source>
        <strain evidence="2">CBS2887</strain>
    </source>
</reference>
<feature type="compositionally biased region" description="Low complexity" evidence="1">
    <location>
        <begin position="134"/>
        <end position="148"/>
    </location>
</feature>
<feature type="compositionally biased region" description="Polar residues" evidence="1">
    <location>
        <begin position="149"/>
        <end position="160"/>
    </location>
</feature>
<dbReference type="AlphaFoldDB" id="A0A9P8Q6G5"/>
<feature type="compositionally biased region" description="Low complexity" evidence="1">
    <location>
        <begin position="289"/>
        <end position="304"/>
    </location>
</feature>